<protein>
    <submittedName>
        <fullName evidence="1">Uncharacterized protein</fullName>
    </submittedName>
</protein>
<name>A0A644YS14_9ZZZZ</name>
<gene>
    <name evidence="1" type="ORF">SDC9_77930</name>
</gene>
<dbReference type="AlphaFoldDB" id="A0A644YS14"/>
<evidence type="ECO:0000313" key="1">
    <source>
        <dbReference type="EMBL" id="MPM31375.1"/>
    </source>
</evidence>
<sequence>MEVNHKVKKEQTQGLIKKLIEKNETGLDPRGYLKVIR</sequence>
<dbReference type="EMBL" id="VSSQ01006055">
    <property type="protein sequence ID" value="MPM31375.1"/>
    <property type="molecule type" value="Genomic_DNA"/>
</dbReference>
<organism evidence="1">
    <name type="scientific">bioreactor metagenome</name>
    <dbReference type="NCBI Taxonomy" id="1076179"/>
    <lineage>
        <taxon>unclassified sequences</taxon>
        <taxon>metagenomes</taxon>
        <taxon>ecological metagenomes</taxon>
    </lineage>
</organism>
<proteinExistence type="predicted"/>
<accession>A0A644YS14</accession>
<comment type="caution">
    <text evidence="1">The sequence shown here is derived from an EMBL/GenBank/DDBJ whole genome shotgun (WGS) entry which is preliminary data.</text>
</comment>
<reference evidence="1" key="1">
    <citation type="submission" date="2019-08" db="EMBL/GenBank/DDBJ databases">
        <authorList>
            <person name="Kucharzyk K."/>
            <person name="Murdoch R.W."/>
            <person name="Higgins S."/>
            <person name="Loffler F."/>
        </authorList>
    </citation>
    <scope>NUCLEOTIDE SEQUENCE</scope>
</reference>